<keyword evidence="3 11" id="KW-0349">Heme</keyword>
<keyword evidence="7 12" id="KW-0560">Oxidoreductase</keyword>
<dbReference type="Pfam" id="PF00067">
    <property type="entry name" value="p450"/>
    <property type="match status" value="1"/>
</dbReference>
<keyword evidence="5 11" id="KW-0479">Metal-binding</keyword>
<organism evidence="14 15">
    <name type="scientific">Phtheirospermum japonicum</name>
    <dbReference type="NCBI Taxonomy" id="374723"/>
    <lineage>
        <taxon>Eukaryota</taxon>
        <taxon>Viridiplantae</taxon>
        <taxon>Streptophyta</taxon>
        <taxon>Embryophyta</taxon>
        <taxon>Tracheophyta</taxon>
        <taxon>Spermatophyta</taxon>
        <taxon>Magnoliopsida</taxon>
        <taxon>eudicotyledons</taxon>
        <taxon>Gunneridae</taxon>
        <taxon>Pentapetalae</taxon>
        <taxon>asterids</taxon>
        <taxon>lamiids</taxon>
        <taxon>Lamiales</taxon>
        <taxon>Orobanchaceae</taxon>
        <taxon>Orobanchaceae incertae sedis</taxon>
        <taxon>Phtheirospermum</taxon>
    </lineage>
</organism>
<keyword evidence="8 11" id="KW-0408">Iron</keyword>
<dbReference type="PRINTS" id="PR00385">
    <property type="entry name" value="P450"/>
</dbReference>
<keyword evidence="9 12" id="KW-0503">Monooxygenase</keyword>
<evidence type="ECO:0000256" key="5">
    <source>
        <dbReference type="ARBA" id="ARBA00022723"/>
    </source>
</evidence>
<feature type="transmembrane region" description="Helical" evidence="13">
    <location>
        <begin position="6"/>
        <end position="25"/>
    </location>
</feature>
<dbReference type="PROSITE" id="PS00086">
    <property type="entry name" value="CYTOCHROME_P450"/>
    <property type="match status" value="1"/>
</dbReference>
<dbReference type="PANTHER" id="PTHR47950">
    <property type="entry name" value="CYTOCHROME P450, FAMILY 76, SUBFAMILY C, POLYPEPTIDE 5-RELATED"/>
    <property type="match status" value="1"/>
</dbReference>
<dbReference type="InterPro" id="IPR017972">
    <property type="entry name" value="Cyt_P450_CS"/>
</dbReference>
<protein>
    <submittedName>
        <fullName evidence="14">Geraniol 8-hydroxylase</fullName>
    </submittedName>
</protein>
<dbReference type="Gene3D" id="1.10.630.10">
    <property type="entry name" value="Cytochrome P450"/>
    <property type="match status" value="1"/>
</dbReference>
<comment type="cofactor">
    <cofactor evidence="11">
        <name>heme</name>
        <dbReference type="ChEBI" id="CHEBI:30413"/>
    </cofactor>
</comment>
<dbReference type="SUPFAM" id="SSF48264">
    <property type="entry name" value="Cytochrome P450"/>
    <property type="match status" value="1"/>
</dbReference>
<dbReference type="OrthoDB" id="2789670at2759"/>
<gene>
    <name evidence="14" type="ORF">PHJA_001936300</name>
</gene>
<evidence type="ECO:0000256" key="4">
    <source>
        <dbReference type="ARBA" id="ARBA00022692"/>
    </source>
</evidence>
<keyword evidence="10 13" id="KW-0472">Membrane</keyword>
<evidence type="ECO:0000256" key="8">
    <source>
        <dbReference type="ARBA" id="ARBA00023004"/>
    </source>
</evidence>
<dbReference type="EMBL" id="BMAC01000507">
    <property type="protein sequence ID" value="GFP97922.1"/>
    <property type="molecule type" value="Genomic_DNA"/>
</dbReference>
<comment type="caution">
    <text evidence="14">The sequence shown here is derived from an EMBL/GenBank/DDBJ whole genome shotgun (WGS) entry which is preliminary data.</text>
</comment>
<dbReference type="GO" id="GO:0020037">
    <property type="term" value="F:heme binding"/>
    <property type="evidence" value="ECO:0007669"/>
    <property type="project" value="InterPro"/>
</dbReference>
<evidence type="ECO:0000313" key="15">
    <source>
        <dbReference type="Proteomes" id="UP000653305"/>
    </source>
</evidence>
<comment type="subcellular location">
    <subcellularLocation>
        <location evidence="1">Membrane</location>
        <topology evidence="1">Single-pass membrane protein</topology>
    </subcellularLocation>
</comment>
<dbReference type="InterPro" id="IPR001128">
    <property type="entry name" value="Cyt_P450"/>
</dbReference>
<comment type="similarity">
    <text evidence="2 12">Belongs to the cytochrome P450 family.</text>
</comment>
<dbReference type="PRINTS" id="PR00463">
    <property type="entry name" value="EP450I"/>
</dbReference>
<dbReference type="InterPro" id="IPR036396">
    <property type="entry name" value="Cyt_P450_sf"/>
</dbReference>
<proteinExistence type="inferred from homology"/>
<evidence type="ECO:0000256" key="10">
    <source>
        <dbReference type="ARBA" id="ARBA00023136"/>
    </source>
</evidence>
<dbReference type="AlphaFoldDB" id="A0A830CI63"/>
<dbReference type="CDD" id="cd11073">
    <property type="entry name" value="CYP76-like"/>
    <property type="match status" value="1"/>
</dbReference>
<evidence type="ECO:0000256" key="1">
    <source>
        <dbReference type="ARBA" id="ARBA00004167"/>
    </source>
</evidence>
<dbReference type="GO" id="GO:0005506">
    <property type="term" value="F:iron ion binding"/>
    <property type="evidence" value="ECO:0007669"/>
    <property type="project" value="InterPro"/>
</dbReference>
<evidence type="ECO:0000256" key="2">
    <source>
        <dbReference type="ARBA" id="ARBA00010617"/>
    </source>
</evidence>
<dbReference type="FunFam" id="1.10.630.10:FF:000163">
    <property type="entry name" value="Geraniol 8-hydroxylase"/>
    <property type="match status" value="1"/>
</dbReference>
<dbReference type="GO" id="GO:0016020">
    <property type="term" value="C:membrane"/>
    <property type="evidence" value="ECO:0007669"/>
    <property type="project" value="UniProtKB-SubCell"/>
</dbReference>
<evidence type="ECO:0000256" key="11">
    <source>
        <dbReference type="PIRSR" id="PIRSR602401-1"/>
    </source>
</evidence>
<sequence length="487" mass="55216">MQLEQYGFQLACICSLLFLLATYLFREISNGKRLFIKNKKLFPPGPKGLPLIGSFLTIGDRAHESLAKLAQTYGPLMTLRLGFVNVVKHDTDFMGRPTPDAVTAENGYELTLTWLPPGPQWKKLRKICNTHILSAQTLDSLRDVRHRAMDDMIRRIQEASGAIQIGGLAFATAVQLLSNSLFTTNMLDPRSDAMKELEGKPNLADFFPFLRPFDAQGIRREIKLSYDRLHGLIDDMIDRRMKQRRNYGGSDRCGDILDILLDYTGDQGPQGLTHLDIKLLITDVFIGGTDTSSTTVEWVLAELLHYPTILSKLKRELSEKVIPGKPIQEQDIPRLAYLTAVIKETMRLHPVAPLLLPRRTEQDVVIQGYTIPKHTRVWVNFWSMTRDPTYWDEPARFVPERFLNSDDVGFRGSSDFSFVPFGAGRRVCPGLNLAVRMVSLIVATLVREFDWKLPDGMEPEDMDMTDKFGVTLRKAQPLSAIPIRITR</sequence>
<dbReference type="InterPro" id="IPR002401">
    <property type="entry name" value="Cyt_P450_E_grp-I"/>
</dbReference>
<keyword evidence="4 13" id="KW-0812">Transmembrane</keyword>
<dbReference type="Proteomes" id="UP000653305">
    <property type="component" value="Unassembled WGS sequence"/>
</dbReference>
<name>A0A830CI63_9LAMI</name>
<reference evidence="14" key="1">
    <citation type="submission" date="2020-07" db="EMBL/GenBank/DDBJ databases">
        <title>Ethylene signaling mediates host invasion by parasitic plants.</title>
        <authorList>
            <person name="Yoshida S."/>
        </authorList>
    </citation>
    <scope>NUCLEOTIDE SEQUENCE</scope>
    <source>
        <strain evidence="14">Okayama</strain>
    </source>
</reference>
<evidence type="ECO:0000256" key="3">
    <source>
        <dbReference type="ARBA" id="ARBA00022617"/>
    </source>
</evidence>
<evidence type="ECO:0000313" key="14">
    <source>
        <dbReference type="EMBL" id="GFP97922.1"/>
    </source>
</evidence>
<keyword evidence="6 13" id="KW-1133">Transmembrane helix</keyword>
<accession>A0A830CI63</accession>
<evidence type="ECO:0000256" key="9">
    <source>
        <dbReference type="ARBA" id="ARBA00023033"/>
    </source>
</evidence>
<evidence type="ECO:0000256" key="13">
    <source>
        <dbReference type="SAM" id="Phobius"/>
    </source>
</evidence>
<evidence type="ECO:0000256" key="6">
    <source>
        <dbReference type="ARBA" id="ARBA00022989"/>
    </source>
</evidence>
<dbReference type="GO" id="GO:0016705">
    <property type="term" value="F:oxidoreductase activity, acting on paired donors, with incorporation or reduction of molecular oxygen"/>
    <property type="evidence" value="ECO:0007669"/>
    <property type="project" value="InterPro"/>
</dbReference>
<dbReference type="PANTHER" id="PTHR47950:SF4">
    <property type="entry name" value="GERANIOL 8-HYDROXYLASE-LIKE"/>
    <property type="match status" value="1"/>
</dbReference>
<keyword evidence="15" id="KW-1185">Reference proteome</keyword>
<feature type="binding site" description="axial binding residue" evidence="11">
    <location>
        <position position="428"/>
    </location>
    <ligand>
        <name>heme</name>
        <dbReference type="ChEBI" id="CHEBI:30413"/>
    </ligand>
    <ligandPart>
        <name>Fe</name>
        <dbReference type="ChEBI" id="CHEBI:18248"/>
    </ligandPart>
</feature>
<evidence type="ECO:0000256" key="7">
    <source>
        <dbReference type="ARBA" id="ARBA00023002"/>
    </source>
</evidence>
<dbReference type="GO" id="GO:0004497">
    <property type="term" value="F:monooxygenase activity"/>
    <property type="evidence" value="ECO:0007669"/>
    <property type="project" value="UniProtKB-KW"/>
</dbReference>
<evidence type="ECO:0000256" key="12">
    <source>
        <dbReference type="RuleBase" id="RU000461"/>
    </source>
</evidence>